<protein>
    <submittedName>
        <fullName evidence="2">YfhO family protein</fullName>
    </submittedName>
</protein>
<feature type="transmembrane region" description="Helical" evidence="1">
    <location>
        <begin position="349"/>
        <end position="367"/>
    </location>
</feature>
<keyword evidence="1" id="KW-0812">Transmembrane</keyword>
<feature type="transmembrane region" description="Helical" evidence="1">
    <location>
        <begin position="451"/>
        <end position="472"/>
    </location>
</feature>
<dbReference type="Pfam" id="PF09586">
    <property type="entry name" value="YfhO"/>
    <property type="match status" value="1"/>
</dbReference>
<accession>A0ABS5J5M0</accession>
<feature type="transmembrane region" description="Helical" evidence="1">
    <location>
        <begin position="537"/>
        <end position="555"/>
    </location>
</feature>
<dbReference type="InterPro" id="IPR018580">
    <property type="entry name" value="Uncharacterised_YfhO"/>
</dbReference>
<name>A0ABS5J5M0_9BACT</name>
<organism evidence="2 3">
    <name type="scientific">Chitinophaga hostae</name>
    <dbReference type="NCBI Taxonomy" id="2831022"/>
    <lineage>
        <taxon>Bacteria</taxon>
        <taxon>Pseudomonadati</taxon>
        <taxon>Bacteroidota</taxon>
        <taxon>Chitinophagia</taxon>
        <taxon>Chitinophagales</taxon>
        <taxon>Chitinophagaceae</taxon>
        <taxon>Chitinophaga</taxon>
    </lineage>
</organism>
<reference evidence="2 3" key="1">
    <citation type="submission" date="2021-04" db="EMBL/GenBank/DDBJ databases">
        <title>Chitinophaga sp. nov., isolated from the rhizosphere soil.</title>
        <authorList>
            <person name="He S."/>
        </authorList>
    </citation>
    <scope>NUCLEOTIDE SEQUENCE [LARGE SCALE GENOMIC DNA]</scope>
    <source>
        <strain evidence="2 3">2R12</strain>
    </source>
</reference>
<dbReference type="EMBL" id="JAGTXB010000014">
    <property type="protein sequence ID" value="MBS0030465.1"/>
    <property type="molecule type" value="Genomic_DNA"/>
</dbReference>
<gene>
    <name evidence="2" type="ORF">KE626_24270</name>
</gene>
<feature type="transmembrane region" description="Helical" evidence="1">
    <location>
        <begin position="800"/>
        <end position="821"/>
    </location>
</feature>
<evidence type="ECO:0000256" key="1">
    <source>
        <dbReference type="SAM" id="Phobius"/>
    </source>
</evidence>
<feature type="transmembrane region" description="Helical" evidence="1">
    <location>
        <begin position="12"/>
        <end position="31"/>
    </location>
</feature>
<comment type="caution">
    <text evidence="2">The sequence shown here is derived from an EMBL/GenBank/DDBJ whole genome shotgun (WGS) entry which is preliminary data.</text>
</comment>
<keyword evidence="1" id="KW-0472">Membrane</keyword>
<evidence type="ECO:0000313" key="3">
    <source>
        <dbReference type="Proteomes" id="UP000676386"/>
    </source>
</evidence>
<dbReference type="RefSeq" id="WP_211975603.1">
    <property type="nucleotide sequence ID" value="NZ_CBFHAM010000077.1"/>
</dbReference>
<feature type="transmembrane region" description="Helical" evidence="1">
    <location>
        <begin position="513"/>
        <end position="531"/>
    </location>
</feature>
<evidence type="ECO:0000313" key="2">
    <source>
        <dbReference type="EMBL" id="MBS0030465.1"/>
    </source>
</evidence>
<keyword evidence="3" id="KW-1185">Reference proteome</keyword>
<keyword evidence="1" id="KW-1133">Transmembrane helix</keyword>
<sequence>MKSTWTKALIEHLAALLIFLVLGFVFCSPVLDGKKLFQSDMMHYQGMQKEAADYYQATGDLPMWTNSMFGGMPSYVIFTGPSTNKIGILNKILTLGLPNPVDMFFVLMMGMYVFLTVMDVRYWIRIMGAIAYGFTTFTVVSMDAGHITKVMSMAYMAPVLAGMILTYRGRYIAGASLTAVAAAVQIYYNHPQITYYTLLIAVCLAVAAGINAFREKQLPRFLKASVLLAIAGGMAVLPAMDNLLIMKEYTNYTIRGSQSELTLNQQDLANKKSGGLDINYAFQWSYGKGETFTLLLPHLVGGSTGEALSTNSSTYKALIEIGVPPARAEAAVNSASWQLYWGAQPFTSGPAYIGAIICFLFVLSLLIIKSWHKWWLVAATVIGIVLSWGANFPELNNFLFYHLPLYSKFRAPTMALAIPQVTMVILACWALQELVYGNQSKAQLQQYLKMAFYVTTGLVILLALGGSVLYPFSGPADNAFLARYARQLGGDAPAARLLGALKQDRSAALRTDGIRALILIIVAFAALWYFLKDKLKAGYAVLIITAAVLFDLFQIDKTYMNENNFNDAVQMADYITPSAADEQILKDKDPYYRVINLTTNPFLDANTSYFHKSVGGQSPAKLWIYEDLIEHQLTKNNMAVFNMLNTKYFIVPDQQSGQPIAQLNPGALGNAWFVKAISWVPDANTEMRALDHFNPKDTVIIDQRFRATTGAFTPAADSSATITLTKYGLNALKYTAQNNGEGLAVFSDIYYPAGWKAYIDGKESPIIRVNYALRGLKIPAGKHEIDFKFEPATFFLGRKIAGISSVLLLVLVAAGFGWTAWKSRSAVE</sequence>
<feature type="transmembrane region" description="Helical" evidence="1">
    <location>
        <begin position="194"/>
        <end position="213"/>
    </location>
</feature>
<feature type="transmembrane region" description="Helical" evidence="1">
    <location>
        <begin position="374"/>
        <end position="391"/>
    </location>
</feature>
<dbReference type="PANTHER" id="PTHR38454:SF1">
    <property type="entry name" value="INTEGRAL MEMBRANE PROTEIN"/>
    <property type="match status" value="1"/>
</dbReference>
<dbReference type="Proteomes" id="UP000676386">
    <property type="component" value="Unassembled WGS sequence"/>
</dbReference>
<feature type="transmembrane region" description="Helical" evidence="1">
    <location>
        <begin position="411"/>
        <end position="431"/>
    </location>
</feature>
<feature type="transmembrane region" description="Helical" evidence="1">
    <location>
        <begin position="122"/>
        <end position="140"/>
    </location>
</feature>
<proteinExistence type="predicted"/>
<dbReference type="PANTHER" id="PTHR38454">
    <property type="entry name" value="INTEGRAL MEMBRANE PROTEIN-RELATED"/>
    <property type="match status" value="1"/>
</dbReference>
<feature type="transmembrane region" description="Helical" evidence="1">
    <location>
        <begin position="225"/>
        <end position="245"/>
    </location>
</feature>
<feature type="transmembrane region" description="Helical" evidence="1">
    <location>
        <begin position="146"/>
        <end position="164"/>
    </location>
</feature>
<feature type="transmembrane region" description="Helical" evidence="1">
    <location>
        <begin position="92"/>
        <end position="115"/>
    </location>
</feature>
<feature type="transmembrane region" description="Helical" evidence="1">
    <location>
        <begin position="171"/>
        <end position="188"/>
    </location>
</feature>